<reference evidence="3" key="1">
    <citation type="submission" date="2006-12" db="EMBL/GenBank/DDBJ databases">
        <title>Complete sequence of chromosome 1 of Verminephrobacter eiseniae EF01-2.</title>
        <authorList>
            <person name="Copeland A."/>
            <person name="Lucas S."/>
            <person name="Lapidus A."/>
            <person name="Barry K."/>
            <person name="Detter J.C."/>
            <person name="Glavina del Rio T."/>
            <person name="Dalin E."/>
            <person name="Tice H."/>
            <person name="Pitluck S."/>
            <person name="Chertkov O."/>
            <person name="Brettin T."/>
            <person name="Bruce D."/>
            <person name="Han C."/>
            <person name="Tapia R."/>
            <person name="Gilna P."/>
            <person name="Schmutz J."/>
            <person name="Larimer F."/>
            <person name="Land M."/>
            <person name="Hauser L."/>
            <person name="Kyrpides N."/>
            <person name="Kim E."/>
            <person name="Stahl D."/>
            <person name="Richardson P."/>
        </authorList>
    </citation>
    <scope>NUCLEOTIDE SEQUENCE [LARGE SCALE GENOMIC DNA]</scope>
    <source>
        <strain evidence="3">EF01-2</strain>
    </source>
</reference>
<keyword evidence="1" id="KW-0812">Transmembrane</keyword>
<keyword evidence="3" id="KW-1185">Reference proteome</keyword>
<dbReference type="Proteomes" id="UP000000374">
    <property type="component" value="Chromosome"/>
</dbReference>
<dbReference type="RefSeq" id="WP_011811402.1">
    <property type="nucleotide sequence ID" value="NC_008786.1"/>
</dbReference>
<proteinExistence type="predicted"/>
<evidence type="ECO:0000313" key="2">
    <source>
        <dbReference type="EMBL" id="ABM59413.1"/>
    </source>
</evidence>
<dbReference type="KEGG" id="vei:Veis_3698"/>
<accession>A1WP56</accession>
<feature type="transmembrane region" description="Helical" evidence="1">
    <location>
        <begin position="12"/>
        <end position="34"/>
    </location>
</feature>
<keyword evidence="1" id="KW-1133">Transmembrane helix</keyword>
<dbReference type="AlphaFoldDB" id="A1WP56"/>
<dbReference type="STRING" id="391735.Veis_3698"/>
<gene>
    <name evidence="2" type="ordered locus">Veis_3698</name>
</gene>
<dbReference type="HOGENOM" id="CLU_665557_0_0_4"/>
<keyword evidence="1" id="KW-0472">Membrane</keyword>
<organism evidence="2 3">
    <name type="scientific">Verminephrobacter eiseniae (strain EF01-2)</name>
    <dbReference type="NCBI Taxonomy" id="391735"/>
    <lineage>
        <taxon>Bacteria</taxon>
        <taxon>Pseudomonadati</taxon>
        <taxon>Pseudomonadota</taxon>
        <taxon>Betaproteobacteria</taxon>
        <taxon>Burkholderiales</taxon>
        <taxon>Comamonadaceae</taxon>
        <taxon>Verminephrobacter</taxon>
    </lineage>
</organism>
<evidence type="ECO:0000313" key="3">
    <source>
        <dbReference type="Proteomes" id="UP000000374"/>
    </source>
</evidence>
<evidence type="ECO:0000256" key="1">
    <source>
        <dbReference type="SAM" id="Phobius"/>
    </source>
</evidence>
<dbReference type="EMBL" id="CP000542">
    <property type="protein sequence ID" value="ABM59413.1"/>
    <property type="molecule type" value="Genomic_DNA"/>
</dbReference>
<protein>
    <submittedName>
        <fullName evidence="2">Uncharacterized protein</fullName>
    </submittedName>
</protein>
<name>A1WP56_VEREI</name>
<dbReference type="OrthoDB" id="8900503at2"/>
<dbReference type="GeneID" id="76462083"/>
<sequence>MPSRFQQRHRARGWFLISAMLGLTILSLAALYLFREQHARTQAALAQVQADTIGAIRTAAEILVFEHYADYQQGNGLTRGSVSLAWGNSPGQALRPTVAQLAQMNLGIDGISDVGSYQSLAQAGYDISIQRAPAGCELSPHGVDCSITGLVCTDRPVRDLNDRAEVDSFGIGKMLLRIGGNAGTSVLGGTGEIIGSGGGWSQPNPIAGAPAGIVCARFGYGVAEYWNFLRVRDTRDPQFMNDVTLRGALHVRSTAVQGATCTTPGMALWGQTEGKPVWLQCSNGLWQPGNGLAYAAEGDSCAEDADFGLTTGNVALVCSNGKWVSQAQIGLRSAAYYQHGATVPHPACRAGLSPSAVLAAVSASNIIGANNTGNNTGSFQANIDPSWRVTITGSDGAPAGNNAMALVLSYCNP</sequence>